<dbReference type="InterPro" id="IPR050259">
    <property type="entry name" value="SDR"/>
</dbReference>
<evidence type="ECO:0000313" key="2">
    <source>
        <dbReference type="EMBL" id="QGY79570.1"/>
    </source>
</evidence>
<dbReference type="AlphaFoldDB" id="A0A6I6L1U0"/>
<dbReference type="InterPro" id="IPR020904">
    <property type="entry name" value="Sc_DH/Rdtase_CS"/>
</dbReference>
<dbReference type="OrthoDB" id="9804774at2"/>
<sequence>MKTAVVTGAAQGVGLATSVKLASNGFHVVLTDLQPLESTIAELSASGLSVQGISGDIASEEFVAALASQVASEHGAADVLVNNAGISMIVPAEEIGRSEWHKVMSINLEAAFFLSQAFGRQMLAQGSGSIVNVASIAGLYGIIHRAAYNASKHGLIGLTRTLAAEWGGRGVRVNAVCPGWIKTDMDVMSQATGAYNDDDIIDRVPMGRFAKAEDVAAAIAFLASEDNFINGVSLPVDGGWTGDASWNSLRTKTRAG</sequence>
<keyword evidence="3" id="KW-1185">Reference proteome</keyword>
<comment type="similarity">
    <text evidence="1">Belongs to the short-chain dehydrogenases/reductases (SDR) family.</text>
</comment>
<gene>
    <name evidence="2" type="ORF">EUU25_02405</name>
</gene>
<dbReference type="PRINTS" id="PR00081">
    <property type="entry name" value="GDHRDH"/>
</dbReference>
<evidence type="ECO:0000313" key="3">
    <source>
        <dbReference type="Proteomes" id="UP000428803"/>
    </source>
</evidence>
<dbReference type="InterPro" id="IPR036291">
    <property type="entry name" value="NAD(P)-bd_dom_sf"/>
</dbReference>
<protein>
    <submittedName>
        <fullName evidence="2">SDR family oxidoreductase</fullName>
    </submittedName>
</protein>
<dbReference type="SUPFAM" id="SSF51735">
    <property type="entry name" value="NAD(P)-binding Rossmann-fold domains"/>
    <property type="match status" value="1"/>
</dbReference>
<accession>A0A6I6L1U0</accession>
<dbReference type="Proteomes" id="UP000428803">
    <property type="component" value="Chromosome"/>
</dbReference>
<dbReference type="KEGG" id="slaa:EUU25_02405"/>
<dbReference type="PANTHER" id="PTHR42879:SF2">
    <property type="entry name" value="3-OXOACYL-[ACYL-CARRIER-PROTEIN] REDUCTASE FABG"/>
    <property type="match status" value="1"/>
</dbReference>
<dbReference type="PRINTS" id="PR00080">
    <property type="entry name" value="SDRFAMILY"/>
</dbReference>
<proteinExistence type="inferred from homology"/>
<dbReference type="InterPro" id="IPR002347">
    <property type="entry name" value="SDR_fam"/>
</dbReference>
<name>A0A6I6L1U0_9SPHN</name>
<organism evidence="2 3">
    <name type="scientific">Sphingorhabdus lacus</name>
    <dbReference type="NCBI Taxonomy" id="392610"/>
    <lineage>
        <taxon>Bacteria</taxon>
        <taxon>Pseudomonadati</taxon>
        <taxon>Pseudomonadota</taxon>
        <taxon>Alphaproteobacteria</taxon>
        <taxon>Sphingomonadales</taxon>
        <taxon>Sphingomonadaceae</taxon>
        <taxon>Sphingorhabdus</taxon>
    </lineage>
</organism>
<dbReference type="Pfam" id="PF13561">
    <property type="entry name" value="adh_short_C2"/>
    <property type="match status" value="1"/>
</dbReference>
<dbReference type="EMBL" id="CP035733">
    <property type="protein sequence ID" value="QGY79570.1"/>
    <property type="molecule type" value="Genomic_DNA"/>
</dbReference>
<dbReference type="GO" id="GO:0032787">
    <property type="term" value="P:monocarboxylic acid metabolic process"/>
    <property type="evidence" value="ECO:0007669"/>
    <property type="project" value="UniProtKB-ARBA"/>
</dbReference>
<reference evidence="3" key="1">
    <citation type="submission" date="2019-01" db="EMBL/GenBank/DDBJ databases">
        <title>Sphingorhabdus lacus sp.nov., isolated from an oligotrophic freshwater lake.</title>
        <authorList>
            <person name="Park M."/>
        </authorList>
    </citation>
    <scope>NUCLEOTIDE SEQUENCE [LARGE SCALE GENOMIC DNA]</scope>
    <source>
        <strain evidence="3">IMCC1753</strain>
    </source>
</reference>
<dbReference type="FunFam" id="3.40.50.720:FF:000084">
    <property type="entry name" value="Short-chain dehydrogenase reductase"/>
    <property type="match status" value="1"/>
</dbReference>
<dbReference type="RefSeq" id="WP_158897962.1">
    <property type="nucleotide sequence ID" value="NZ_CP035733.1"/>
</dbReference>
<dbReference type="CDD" id="cd05233">
    <property type="entry name" value="SDR_c"/>
    <property type="match status" value="1"/>
</dbReference>
<dbReference type="PANTHER" id="PTHR42879">
    <property type="entry name" value="3-OXOACYL-(ACYL-CARRIER-PROTEIN) REDUCTASE"/>
    <property type="match status" value="1"/>
</dbReference>
<dbReference type="Gene3D" id="3.40.50.720">
    <property type="entry name" value="NAD(P)-binding Rossmann-like Domain"/>
    <property type="match status" value="1"/>
</dbReference>
<evidence type="ECO:0000256" key="1">
    <source>
        <dbReference type="ARBA" id="ARBA00006484"/>
    </source>
</evidence>
<dbReference type="PROSITE" id="PS00061">
    <property type="entry name" value="ADH_SHORT"/>
    <property type="match status" value="1"/>
</dbReference>